<dbReference type="HOGENOM" id="CLU_019602_18_4_4"/>
<accession>Q21ZN2</accession>
<dbReference type="EMBL" id="CP000267">
    <property type="protein sequence ID" value="ABD68771.1"/>
    <property type="molecule type" value="Genomic_DNA"/>
</dbReference>
<feature type="domain" description="Solute-binding protein family 3/N-terminal" evidence="3">
    <location>
        <begin position="35"/>
        <end position="255"/>
    </location>
</feature>
<dbReference type="Gene3D" id="3.40.190.10">
    <property type="entry name" value="Periplasmic binding protein-like II"/>
    <property type="match status" value="2"/>
</dbReference>
<dbReference type="OrthoDB" id="5363083at2"/>
<evidence type="ECO:0000259" key="3">
    <source>
        <dbReference type="SMART" id="SM00062"/>
    </source>
</evidence>
<proteinExistence type="predicted"/>
<keyword evidence="5" id="KW-1185">Reference proteome</keyword>
<dbReference type="STRING" id="338969.Rfer_1029"/>
<name>Q21ZN2_ALBFT</name>
<evidence type="ECO:0000256" key="1">
    <source>
        <dbReference type="ARBA" id="ARBA00022729"/>
    </source>
</evidence>
<dbReference type="PANTHER" id="PTHR35936:SF17">
    <property type="entry name" value="ARGININE-BINDING EXTRACELLULAR PROTEIN ARTP"/>
    <property type="match status" value="1"/>
</dbReference>
<dbReference type="SUPFAM" id="SSF53850">
    <property type="entry name" value="Periplasmic binding protein-like II"/>
    <property type="match status" value="1"/>
</dbReference>
<dbReference type="PANTHER" id="PTHR35936">
    <property type="entry name" value="MEMBRANE-BOUND LYTIC MUREIN TRANSGLYCOSYLASE F"/>
    <property type="match status" value="1"/>
</dbReference>
<dbReference type="Pfam" id="PF00497">
    <property type="entry name" value="SBP_bac_3"/>
    <property type="match status" value="1"/>
</dbReference>
<dbReference type="eggNOG" id="COG0834">
    <property type="taxonomic scope" value="Bacteria"/>
</dbReference>
<dbReference type="AlphaFoldDB" id="Q21ZN2"/>
<dbReference type="InterPro" id="IPR001638">
    <property type="entry name" value="Solute-binding_3/MltF_N"/>
</dbReference>
<evidence type="ECO:0000313" key="5">
    <source>
        <dbReference type="Proteomes" id="UP000008332"/>
    </source>
</evidence>
<dbReference type="KEGG" id="rfr:Rfer_1029"/>
<dbReference type="RefSeq" id="WP_011463340.1">
    <property type="nucleotide sequence ID" value="NC_007908.1"/>
</dbReference>
<reference evidence="5" key="1">
    <citation type="submission" date="2006-02" db="EMBL/GenBank/DDBJ databases">
        <title>Complete sequence of chromosome of Rhodoferax ferrireducens DSM 15236.</title>
        <authorList>
            <person name="Copeland A."/>
            <person name="Lucas S."/>
            <person name="Lapidus A."/>
            <person name="Barry K."/>
            <person name="Detter J.C."/>
            <person name="Glavina del Rio T."/>
            <person name="Hammon N."/>
            <person name="Israni S."/>
            <person name="Pitluck S."/>
            <person name="Brettin T."/>
            <person name="Bruce D."/>
            <person name="Han C."/>
            <person name="Tapia R."/>
            <person name="Gilna P."/>
            <person name="Kiss H."/>
            <person name="Schmutz J."/>
            <person name="Larimer F."/>
            <person name="Land M."/>
            <person name="Kyrpides N."/>
            <person name="Ivanova N."/>
            <person name="Richardson P."/>
        </authorList>
    </citation>
    <scope>NUCLEOTIDE SEQUENCE [LARGE SCALE GENOMIC DNA]</scope>
    <source>
        <strain evidence="5">ATCC BAA-621 / DSM 15236 / T118</strain>
    </source>
</reference>
<sequence length="265" mass="28595">MIQSKKIISALAIALVAICTSVQADTLANIKQRNKVLVGIDLTFAPFGSMDAAMKPMGSDVSAAKMLAKDLGVELEIVQLTGPNRVPYLLTGKVDMVISSFSITPERKKVIDFSVPYSVSESVILAPKSVQITKLQDLAGKRIGLVRGNLQENLLKPIAPEGMIPVRFDDDASNVVALLSGQVDALGGSKELLPNIAKQSPEKQVESKLSIGILPHGIGIRKEDTSLLNWTNQWVMANLKNGRLSNSYKEAVGFPLPDMSQFMPK</sequence>
<evidence type="ECO:0000256" key="2">
    <source>
        <dbReference type="SAM" id="SignalP"/>
    </source>
</evidence>
<gene>
    <name evidence="4" type="ordered locus">Rfer_1029</name>
</gene>
<organism evidence="4 5">
    <name type="scientific">Albidiferax ferrireducens (strain ATCC BAA-621 / DSM 15236 / T118)</name>
    <name type="common">Rhodoferax ferrireducens</name>
    <dbReference type="NCBI Taxonomy" id="338969"/>
    <lineage>
        <taxon>Bacteria</taxon>
        <taxon>Pseudomonadati</taxon>
        <taxon>Pseudomonadota</taxon>
        <taxon>Betaproteobacteria</taxon>
        <taxon>Burkholderiales</taxon>
        <taxon>Comamonadaceae</taxon>
        <taxon>Rhodoferax</taxon>
    </lineage>
</organism>
<dbReference type="Proteomes" id="UP000008332">
    <property type="component" value="Chromosome"/>
</dbReference>
<protein>
    <submittedName>
        <fullName evidence="4">Extracellular solute-binding protein, family 3</fullName>
    </submittedName>
</protein>
<evidence type="ECO:0000313" key="4">
    <source>
        <dbReference type="EMBL" id="ABD68771.1"/>
    </source>
</evidence>
<feature type="chain" id="PRO_5004200232" evidence="2">
    <location>
        <begin position="25"/>
        <end position="265"/>
    </location>
</feature>
<feature type="signal peptide" evidence="2">
    <location>
        <begin position="1"/>
        <end position="24"/>
    </location>
</feature>
<dbReference type="SMART" id="SM00062">
    <property type="entry name" value="PBPb"/>
    <property type="match status" value="1"/>
</dbReference>
<keyword evidence="1 2" id="KW-0732">Signal</keyword>